<evidence type="ECO:0000256" key="9">
    <source>
        <dbReference type="ARBA" id="ARBA00022918"/>
    </source>
</evidence>
<feature type="domain" description="RNase H type-1" evidence="15">
    <location>
        <begin position="364"/>
        <end position="495"/>
    </location>
</feature>
<dbReference type="InterPro" id="IPR017856">
    <property type="entry name" value="Integrase-like_N"/>
</dbReference>
<dbReference type="GO" id="GO:0004523">
    <property type="term" value="F:RNA-DNA hybrid ribonuclease activity"/>
    <property type="evidence" value="ECO:0007669"/>
    <property type="project" value="InterPro"/>
</dbReference>
<dbReference type="PROSITE" id="PS50876">
    <property type="entry name" value="ZF_INTEGRASE"/>
    <property type="match status" value="1"/>
</dbReference>
<dbReference type="PROSITE" id="PS50878">
    <property type="entry name" value="RT_POL"/>
    <property type="match status" value="1"/>
</dbReference>
<keyword evidence="7" id="KW-0378">Hydrolase</keyword>
<evidence type="ECO:0000256" key="7">
    <source>
        <dbReference type="ARBA" id="ARBA00022801"/>
    </source>
</evidence>
<dbReference type="Ensembl" id="ENSEAST00005020204.1">
    <property type="protein sequence ID" value="ENSEASP00005018620.1"/>
    <property type="gene ID" value="ENSEASG00005012836.1"/>
</dbReference>
<dbReference type="InterPro" id="IPR002156">
    <property type="entry name" value="RNaseH_domain"/>
</dbReference>
<dbReference type="Gene3D" id="1.10.10.200">
    <property type="match status" value="1"/>
</dbReference>
<evidence type="ECO:0000256" key="4">
    <source>
        <dbReference type="ARBA" id="ARBA00022722"/>
    </source>
</evidence>
<dbReference type="PANTHER" id="PTHR41694:SF3">
    <property type="entry name" value="RNA-DIRECTED DNA POLYMERASE-RELATED"/>
    <property type="match status" value="1"/>
</dbReference>
<accession>A0A8C4M0W2</accession>
<keyword evidence="2" id="KW-0808">Transferase</keyword>
<evidence type="ECO:0000256" key="3">
    <source>
        <dbReference type="ARBA" id="ARBA00022695"/>
    </source>
</evidence>
<feature type="DNA-binding region" description="Integrase-type" evidence="12">
    <location>
        <begin position="714"/>
        <end position="763"/>
    </location>
</feature>
<keyword evidence="11" id="KW-0863">Zinc-finger</keyword>
<evidence type="ECO:0000259" key="16">
    <source>
        <dbReference type="PROSITE" id="PS50994"/>
    </source>
</evidence>
<dbReference type="Pfam" id="PF00665">
    <property type="entry name" value="rve"/>
    <property type="match status" value="1"/>
</dbReference>
<dbReference type="InterPro" id="IPR001584">
    <property type="entry name" value="Integrase_cat-core"/>
</dbReference>
<dbReference type="Pfam" id="PF00075">
    <property type="entry name" value="RNase_H"/>
    <property type="match status" value="1"/>
</dbReference>
<dbReference type="InterPro" id="IPR036397">
    <property type="entry name" value="RNaseH_sf"/>
</dbReference>
<dbReference type="SUPFAM" id="SSF53098">
    <property type="entry name" value="Ribonuclease H-like"/>
    <property type="match status" value="1"/>
</dbReference>
<sequence>MQDMGALQPGLPSPIAVPVQAAVVVIDLQDCFFNIPLDPKDRPRFAFSLPSENLRRPYQRFQWKVLPQGMKNSPTLCQKFVDMALMQVRQKYPSTCLIHYMDDLLLAHQDRSYLQQVLQETVKALTLYGLQVAPEKIQTNPPINYLGRVIHTDLVTPQNIQLRTDSLKTLNDFQKLLGNINWIRPFLKLTTAELQPLFEMLRGKSDPTSERTLTPEGTLALQKVEEALTQHQLHQIDYSMPWNLLVLPTPVTPTGCLWQLGPLEWLHLPAIPKKIIVSYPALCAQLIAKGRRRSIELFGKEPVNIVIPYTKNQCDYLFQTDDEWQVSFAGYSGTVSFHLPKHPILQFIKRHPFIFPTRCQKGPIAGATLVFTDGSSNGRAALVIGDSCKTQQTNETSAQRAELIAVITAFRELSNKEFNLYSDSQYIICLFPQIETTTIPVYKTTISALLCQLQKLIRERSHPFYVGHVRAHSGLPRPIHRGNELADQATKIVVCSAIEEATQAHQLHHQNATALRYQFQISREAARQIVRNCTACPATMPSLPMGVNPRGLRSNCLWQMDVNHVPQFGKLSFVHVCVDTFSHVIMATARTGEAFKDVIQHLFICFAYMGQPLELKTDNAPAYTSKAFRDFCKTFQIKHCTGIPFNPQGQAIVERAHQTLKQQLVKLQGGELKYSSPQHLLSHALFVINFLNLDFHGESPMMRHWNDNKQKILPQVKWKDLLTGQWKGPDILLTSGGGYACIFLQDASSPLWIPDRLIRHVQQAVPDPSSVEKNGQQRPDRD</sequence>
<dbReference type="PROSITE" id="PS50879">
    <property type="entry name" value="RNASE_H_1"/>
    <property type="match status" value="1"/>
</dbReference>
<evidence type="ECO:0000256" key="8">
    <source>
        <dbReference type="ARBA" id="ARBA00022908"/>
    </source>
</evidence>
<dbReference type="Gene3D" id="3.10.10.10">
    <property type="entry name" value="HIV Type 1 Reverse Transcriptase, subunit A, domain 1"/>
    <property type="match status" value="1"/>
</dbReference>
<evidence type="ECO:0000256" key="2">
    <source>
        <dbReference type="ARBA" id="ARBA00022679"/>
    </source>
</evidence>
<dbReference type="InterPro" id="IPR001037">
    <property type="entry name" value="Integrase_C_retrovir"/>
</dbReference>
<evidence type="ECO:0000256" key="12">
    <source>
        <dbReference type="PROSITE-ProRule" id="PRU00506"/>
    </source>
</evidence>
<dbReference type="SUPFAM" id="SSF50122">
    <property type="entry name" value="DNA-binding domain of retroviral integrase"/>
    <property type="match status" value="1"/>
</dbReference>
<feature type="domain" description="Integrase catalytic" evidence="16">
    <location>
        <begin position="545"/>
        <end position="708"/>
    </location>
</feature>
<evidence type="ECO:0000256" key="10">
    <source>
        <dbReference type="ARBA" id="ARBA00023125"/>
    </source>
</evidence>
<dbReference type="GO" id="GO:0035613">
    <property type="term" value="F:RNA stem-loop binding"/>
    <property type="evidence" value="ECO:0007669"/>
    <property type="project" value="TreeGrafter"/>
</dbReference>
<proteinExistence type="inferred from homology"/>
<evidence type="ECO:0000313" key="18">
    <source>
        <dbReference type="Ensembl" id="ENSEASP00005018620.1"/>
    </source>
</evidence>
<dbReference type="SUPFAM" id="SSF56672">
    <property type="entry name" value="DNA/RNA polymerases"/>
    <property type="match status" value="1"/>
</dbReference>
<dbReference type="Pfam" id="PF00078">
    <property type="entry name" value="RVT_1"/>
    <property type="match status" value="1"/>
</dbReference>
<keyword evidence="11" id="KW-0862">Zinc</keyword>
<dbReference type="OMA" id="EATIMHY"/>
<dbReference type="GO" id="GO:0008270">
    <property type="term" value="F:zinc ion binding"/>
    <property type="evidence" value="ECO:0007669"/>
    <property type="project" value="UniProtKB-KW"/>
</dbReference>
<dbReference type="InterPro" id="IPR043502">
    <property type="entry name" value="DNA/RNA_pol_sf"/>
</dbReference>
<evidence type="ECO:0000256" key="11">
    <source>
        <dbReference type="PROSITE-ProRule" id="PRU00450"/>
    </source>
</evidence>
<keyword evidence="5" id="KW-0479">Metal-binding</keyword>
<dbReference type="PANTHER" id="PTHR41694">
    <property type="entry name" value="ENDOGENOUS RETROVIRUS GROUP K MEMBER POL PROTEIN"/>
    <property type="match status" value="1"/>
</dbReference>
<dbReference type="InterPro" id="IPR036862">
    <property type="entry name" value="Integrase_C_dom_sf_retrovir"/>
</dbReference>
<reference evidence="18" key="1">
    <citation type="submission" date="2023-03" db="UniProtKB">
        <authorList>
            <consortium name="Ensembl"/>
        </authorList>
    </citation>
    <scope>IDENTIFICATION</scope>
</reference>
<dbReference type="Gene3D" id="3.30.70.270">
    <property type="match status" value="2"/>
</dbReference>
<dbReference type="Pfam" id="PF06817">
    <property type="entry name" value="RVT_thumb"/>
    <property type="match status" value="1"/>
</dbReference>
<dbReference type="GO" id="GO:0003677">
    <property type="term" value="F:DNA binding"/>
    <property type="evidence" value="ECO:0007669"/>
    <property type="project" value="UniProtKB-KW"/>
</dbReference>
<evidence type="ECO:0000259" key="17">
    <source>
        <dbReference type="PROSITE" id="PS51027"/>
    </source>
</evidence>
<dbReference type="Gene3D" id="2.30.30.10">
    <property type="entry name" value="Integrase, C-terminal domain superfamily, retroviral"/>
    <property type="match status" value="1"/>
</dbReference>
<dbReference type="InterPro" id="IPR043128">
    <property type="entry name" value="Rev_trsase/Diguanyl_cyclase"/>
</dbReference>
<evidence type="ECO:0000259" key="14">
    <source>
        <dbReference type="PROSITE" id="PS50878"/>
    </source>
</evidence>
<evidence type="ECO:0000259" key="13">
    <source>
        <dbReference type="PROSITE" id="PS50876"/>
    </source>
</evidence>
<evidence type="ECO:0000256" key="6">
    <source>
        <dbReference type="ARBA" id="ARBA00022759"/>
    </source>
</evidence>
<keyword evidence="3" id="KW-0548">Nucleotidyltransferase</keyword>
<feature type="domain" description="Integrase-type" evidence="13">
    <location>
        <begin position="496"/>
        <end position="537"/>
    </location>
</feature>
<keyword evidence="10" id="KW-0238">DNA-binding</keyword>
<dbReference type="InterPro" id="IPR012337">
    <property type="entry name" value="RNaseH-like_sf"/>
</dbReference>
<dbReference type="PROSITE" id="PS51027">
    <property type="entry name" value="INTEGRASE_DBD"/>
    <property type="match status" value="1"/>
</dbReference>
<keyword evidence="8" id="KW-0229">DNA integration</keyword>
<dbReference type="Pfam" id="PF00552">
    <property type="entry name" value="IN_DBD_C"/>
    <property type="match status" value="1"/>
</dbReference>
<feature type="domain" description="Reverse transcriptase" evidence="14">
    <location>
        <begin position="1"/>
        <end position="150"/>
    </location>
</feature>
<dbReference type="Pfam" id="PF02022">
    <property type="entry name" value="Integrase_Zn"/>
    <property type="match status" value="1"/>
</dbReference>
<dbReference type="AlphaFoldDB" id="A0A8C4M0W2"/>
<keyword evidence="6" id="KW-0255">Endonuclease</keyword>
<dbReference type="InterPro" id="IPR003308">
    <property type="entry name" value="Integrase_Zn-bd_dom_N"/>
</dbReference>
<evidence type="ECO:0000259" key="15">
    <source>
        <dbReference type="PROSITE" id="PS50879"/>
    </source>
</evidence>
<dbReference type="Gene3D" id="3.30.420.10">
    <property type="entry name" value="Ribonuclease H-like superfamily/Ribonuclease H"/>
    <property type="match status" value="2"/>
</dbReference>
<evidence type="ECO:0000256" key="1">
    <source>
        <dbReference type="ARBA" id="ARBA00010879"/>
    </source>
</evidence>
<organism evidence="18">
    <name type="scientific">Equus asinus asinus</name>
    <dbReference type="NCBI Taxonomy" id="83772"/>
    <lineage>
        <taxon>Eukaryota</taxon>
        <taxon>Metazoa</taxon>
        <taxon>Chordata</taxon>
        <taxon>Craniata</taxon>
        <taxon>Vertebrata</taxon>
        <taxon>Euteleostomi</taxon>
        <taxon>Mammalia</taxon>
        <taxon>Eutheria</taxon>
        <taxon>Laurasiatheria</taxon>
        <taxon>Perissodactyla</taxon>
        <taxon>Equidae</taxon>
        <taxon>Equus</taxon>
    </lineage>
</organism>
<evidence type="ECO:0000256" key="5">
    <source>
        <dbReference type="ARBA" id="ARBA00022723"/>
    </source>
</evidence>
<dbReference type="GO" id="GO:0015074">
    <property type="term" value="P:DNA integration"/>
    <property type="evidence" value="ECO:0007669"/>
    <property type="project" value="UniProtKB-KW"/>
</dbReference>
<feature type="domain" description="Integrase-type" evidence="17">
    <location>
        <begin position="714"/>
        <end position="763"/>
    </location>
</feature>
<dbReference type="InterPro" id="IPR010661">
    <property type="entry name" value="RVT_thumb"/>
</dbReference>
<keyword evidence="4" id="KW-0540">Nuclease</keyword>
<name>A0A8C4M0W2_EQUAS</name>
<dbReference type="GO" id="GO:0003964">
    <property type="term" value="F:RNA-directed DNA polymerase activity"/>
    <property type="evidence" value="ECO:0007669"/>
    <property type="project" value="UniProtKB-KW"/>
</dbReference>
<dbReference type="PROSITE" id="PS50994">
    <property type="entry name" value="INTEGRASE"/>
    <property type="match status" value="1"/>
</dbReference>
<dbReference type="InterPro" id="IPR000477">
    <property type="entry name" value="RT_dom"/>
</dbReference>
<dbReference type="SUPFAM" id="SSF46919">
    <property type="entry name" value="N-terminal Zn binding domain of HIV integrase"/>
    <property type="match status" value="1"/>
</dbReference>
<protein>
    <submittedName>
        <fullName evidence="18">Uncharacterized protein</fullName>
    </submittedName>
</protein>
<comment type="similarity">
    <text evidence="1">Belongs to the beta type-B retroviral polymerase family. HERV class-II K(HML-2) pol subfamily.</text>
</comment>
<keyword evidence="9" id="KW-0695">RNA-directed DNA polymerase</keyword>